<protein>
    <submittedName>
        <fullName evidence="1">Uncharacterized protein</fullName>
    </submittedName>
</protein>
<evidence type="ECO:0000313" key="2">
    <source>
        <dbReference type="Proteomes" id="UP000198876"/>
    </source>
</evidence>
<dbReference type="STRING" id="553467.SAMN04488063_0106"/>
<reference evidence="2" key="1">
    <citation type="submission" date="2016-10" db="EMBL/GenBank/DDBJ databases">
        <authorList>
            <person name="Varghese N."/>
            <person name="Submissions S."/>
        </authorList>
    </citation>
    <scope>NUCLEOTIDE SEQUENCE [LARGE SCALE GENOMIC DNA]</scope>
    <source>
        <strain evidence="2">CGMCC 1.7739</strain>
    </source>
</reference>
<dbReference type="RefSeq" id="WP_177213418.1">
    <property type="nucleotide sequence ID" value="NZ_FOOQ01000013.1"/>
</dbReference>
<name>A0A1I2X2C5_9EURY</name>
<dbReference type="AlphaFoldDB" id="A0A1I2X2C5"/>
<accession>A0A1I2X2C5</accession>
<evidence type="ECO:0000313" key="1">
    <source>
        <dbReference type="EMBL" id="SFH07690.1"/>
    </source>
</evidence>
<dbReference type="EMBL" id="FOOQ01000013">
    <property type="protein sequence ID" value="SFH07690.1"/>
    <property type="molecule type" value="Genomic_DNA"/>
</dbReference>
<gene>
    <name evidence="1" type="ORF">SAMN04488063_0106</name>
</gene>
<proteinExistence type="predicted"/>
<sequence length="45" mass="4814">MTCLSAACNSPFVDGAVLGLAGFTILYVTHRLAFELGFDLGSDYR</sequence>
<dbReference type="Proteomes" id="UP000198876">
    <property type="component" value="Unassembled WGS sequence"/>
</dbReference>
<organism evidence="1 2">
    <name type="scientific">Halopelagius inordinatus</name>
    <dbReference type="NCBI Taxonomy" id="553467"/>
    <lineage>
        <taxon>Archaea</taxon>
        <taxon>Methanobacteriati</taxon>
        <taxon>Methanobacteriota</taxon>
        <taxon>Stenosarchaea group</taxon>
        <taxon>Halobacteria</taxon>
        <taxon>Halobacteriales</taxon>
        <taxon>Haloferacaceae</taxon>
    </lineage>
</organism>
<keyword evidence="2" id="KW-1185">Reference proteome</keyword>